<feature type="compositionally biased region" description="Polar residues" evidence="1">
    <location>
        <begin position="11"/>
        <end position="25"/>
    </location>
</feature>
<dbReference type="EMBL" id="NPIC01000002">
    <property type="protein sequence ID" value="RDL39243.1"/>
    <property type="molecule type" value="Genomic_DNA"/>
</dbReference>
<name>A0A370TUN1_9HELO</name>
<accession>A0A370TUN1</accession>
<gene>
    <name evidence="2" type="ORF">BP5553_03583</name>
</gene>
<reference evidence="2 3" key="1">
    <citation type="journal article" date="2018" name="IMA Fungus">
        <title>IMA Genome-F 9: Draft genome sequence of Annulohypoxylon stygium, Aspergillus mulundensis, Berkeleyomyces basicola (syn. Thielaviopsis basicola), Ceratocystis smalleyi, two Cercospora beticola strains, Coleophoma cylindrospora, Fusarium fracticaudum, Phialophora cf. hyalina, and Morchella septimelata.</title>
        <authorList>
            <person name="Wingfield B.D."/>
            <person name="Bills G.F."/>
            <person name="Dong Y."/>
            <person name="Huang W."/>
            <person name="Nel W.J."/>
            <person name="Swalarsk-Parry B.S."/>
            <person name="Vaghefi N."/>
            <person name="Wilken P.M."/>
            <person name="An Z."/>
            <person name="de Beer Z.W."/>
            <person name="De Vos L."/>
            <person name="Chen L."/>
            <person name="Duong T.A."/>
            <person name="Gao Y."/>
            <person name="Hammerbacher A."/>
            <person name="Kikkert J.R."/>
            <person name="Li Y."/>
            <person name="Li H."/>
            <person name="Li K."/>
            <person name="Li Q."/>
            <person name="Liu X."/>
            <person name="Ma X."/>
            <person name="Naidoo K."/>
            <person name="Pethybridge S.J."/>
            <person name="Sun J."/>
            <person name="Steenkamp E.T."/>
            <person name="van der Nest M.A."/>
            <person name="van Wyk S."/>
            <person name="Wingfield M.J."/>
            <person name="Xiong C."/>
            <person name="Yue Q."/>
            <person name="Zhang X."/>
        </authorList>
    </citation>
    <scope>NUCLEOTIDE SEQUENCE [LARGE SCALE GENOMIC DNA]</scope>
    <source>
        <strain evidence="2 3">BP 5553</strain>
    </source>
</reference>
<proteinExistence type="predicted"/>
<evidence type="ECO:0000313" key="2">
    <source>
        <dbReference type="EMBL" id="RDL39243.1"/>
    </source>
</evidence>
<dbReference type="AlphaFoldDB" id="A0A370TUN1"/>
<comment type="caution">
    <text evidence="2">The sequence shown here is derived from an EMBL/GenBank/DDBJ whole genome shotgun (WGS) entry which is preliminary data.</text>
</comment>
<sequence>MDEFENKETESPPSTTCSMAQSGSTGKRCKYKYRSTKSPRSHRSHACHAHRDGQSKGLVCYDHSTIFRNIHDFRVHLIMLHSAPSSIIALESSLGEIAPETLVFWCKFCEVWIPRKESSEDEHFPSHIGNVDSAIARYCRLPCTGLSSQFRRFPHQRSFFQHVEGHLQAVGAGEHMVCPAASATANGIPAQCADIEALDKECLAKHLVDAHGLLIDANKFVKANDSTD</sequence>
<feature type="compositionally biased region" description="Basic and acidic residues" evidence="1">
    <location>
        <begin position="1"/>
        <end position="10"/>
    </location>
</feature>
<keyword evidence="3" id="KW-1185">Reference proteome</keyword>
<organism evidence="2 3">
    <name type="scientific">Venustampulla echinocandica</name>
    <dbReference type="NCBI Taxonomy" id="2656787"/>
    <lineage>
        <taxon>Eukaryota</taxon>
        <taxon>Fungi</taxon>
        <taxon>Dikarya</taxon>
        <taxon>Ascomycota</taxon>
        <taxon>Pezizomycotina</taxon>
        <taxon>Leotiomycetes</taxon>
        <taxon>Helotiales</taxon>
        <taxon>Pleuroascaceae</taxon>
        <taxon>Venustampulla</taxon>
    </lineage>
</organism>
<protein>
    <submittedName>
        <fullName evidence="2">Uncharacterized protein</fullName>
    </submittedName>
</protein>
<evidence type="ECO:0000256" key="1">
    <source>
        <dbReference type="SAM" id="MobiDB-lite"/>
    </source>
</evidence>
<dbReference type="GeneID" id="43596432"/>
<dbReference type="Proteomes" id="UP000254866">
    <property type="component" value="Unassembled WGS sequence"/>
</dbReference>
<feature type="region of interest" description="Disordered" evidence="1">
    <location>
        <begin position="1"/>
        <end position="30"/>
    </location>
</feature>
<evidence type="ECO:0000313" key="3">
    <source>
        <dbReference type="Proteomes" id="UP000254866"/>
    </source>
</evidence>
<dbReference type="RefSeq" id="XP_031871899.1">
    <property type="nucleotide sequence ID" value="XM_032012206.1"/>
</dbReference>